<feature type="binding site" evidence="7">
    <location>
        <position position="147"/>
    </location>
    <ligand>
        <name>(S)-malate</name>
        <dbReference type="ChEBI" id="CHEBI:15589"/>
    </ligand>
</feature>
<dbReference type="GO" id="GO:0004470">
    <property type="term" value="F:malic enzyme activity"/>
    <property type="evidence" value="ECO:0007669"/>
    <property type="project" value="InterPro"/>
</dbReference>
<dbReference type="PANTHER" id="PTHR23406:SF34">
    <property type="entry name" value="NAD-DEPENDENT MALIC ENZYME, MITOCHONDRIAL"/>
    <property type="match status" value="1"/>
</dbReference>
<organism evidence="12 13">
    <name type="scientific">Mesosutterella multiformis</name>
    <dbReference type="NCBI Taxonomy" id="2259133"/>
    <lineage>
        <taxon>Bacteria</taxon>
        <taxon>Pseudomonadati</taxon>
        <taxon>Pseudomonadota</taxon>
        <taxon>Betaproteobacteria</taxon>
        <taxon>Burkholderiales</taxon>
        <taxon>Sutterellaceae</taxon>
        <taxon>Mesosutterella</taxon>
    </lineage>
</organism>
<dbReference type="FunFam" id="3.40.50.720:FF:000182">
    <property type="entry name" value="NAD-dependent malic enzyme"/>
    <property type="match status" value="1"/>
</dbReference>
<feature type="active site" description="Proton acceptor" evidence="6">
    <location>
        <position position="165"/>
    </location>
</feature>
<keyword evidence="3 8" id="KW-0479">Metal-binding</keyword>
<dbReference type="InterPro" id="IPR037062">
    <property type="entry name" value="Malic_N_dom_sf"/>
</dbReference>
<dbReference type="EMBL" id="BGZJ01000002">
    <property type="protein sequence ID" value="GBO94388.1"/>
    <property type="molecule type" value="Genomic_DNA"/>
</dbReference>
<feature type="binding site" evidence="8">
    <location>
        <position position="260"/>
    </location>
    <ligand>
        <name>a divalent metal cation</name>
        <dbReference type="ChEBI" id="CHEBI:60240"/>
    </ligand>
</feature>
<dbReference type="GO" id="GO:0016616">
    <property type="term" value="F:oxidoreductase activity, acting on the CH-OH group of donors, NAD or NADP as acceptor"/>
    <property type="evidence" value="ECO:0007669"/>
    <property type="project" value="InterPro"/>
</dbReference>
<dbReference type="PRINTS" id="PR00072">
    <property type="entry name" value="MALOXRDTASE"/>
</dbReference>
<comment type="cofactor">
    <cofactor evidence="8">
        <name>Mg(2+)</name>
        <dbReference type="ChEBI" id="CHEBI:18420"/>
    </cofactor>
    <cofactor evidence="8">
        <name>Mn(2+)</name>
        <dbReference type="ChEBI" id="CHEBI:29035"/>
    </cofactor>
    <text evidence="8">Divalent metal cations. Prefers magnesium or manganese.</text>
</comment>
<name>A0A388SDL0_9BURK</name>
<dbReference type="InterPro" id="IPR036291">
    <property type="entry name" value="NAD(P)-bd_dom_sf"/>
</dbReference>
<evidence type="ECO:0000256" key="3">
    <source>
        <dbReference type="ARBA" id="ARBA00022723"/>
    </source>
</evidence>
<dbReference type="SUPFAM" id="SSF53223">
    <property type="entry name" value="Aminoacid dehydrogenase-like, N-terminal domain"/>
    <property type="match status" value="1"/>
</dbReference>
<protein>
    <submittedName>
        <fullName evidence="12">NAD-dependent malic enzyme</fullName>
    </submittedName>
</protein>
<dbReference type="Gene3D" id="3.40.50.10380">
    <property type="entry name" value="Malic enzyme, N-terminal domain"/>
    <property type="match status" value="1"/>
</dbReference>
<evidence type="ECO:0000256" key="6">
    <source>
        <dbReference type="PIRSR" id="PIRSR000106-1"/>
    </source>
</evidence>
<evidence type="ECO:0000259" key="11">
    <source>
        <dbReference type="SMART" id="SM01274"/>
    </source>
</evidence>
<dbReference type="AlphaFoldDB" id="A0A388SDL0"/>
<dbReference type="PIRSF" id="PIRSF000106">
    <property type="entry name" value="ME"/>
    <property type="match status" value="1"/>
</dbReference>
<evidence type="ECO:0000256" key="2">
    <source>
        <dbReference type="ARBA" id="ARBA00008785"/>
    </source>
</evidence>
<accession>A0A388SDL0</accession>
<dbReference type="PANTHER" id="PTHR23406">
    <property type="entry name" value="MALIC ENZYME-RELATED"/>
    <property type="match status" value="1"/>
</dbReference>
<feature type="binding site" evidence="7">
    <location>
        <position position="443"/>
    </location>
    <ligand>
        <name>(S)-malate</name>
        <dbReference type="ChEBI" id="CHEBI:15589"/>
    </ligand>
</feature>
<dbReference type="OrthoDB" id="3314528at2"/>
<dbReference type="GO" id="GO:0046872">
    <property type="term" value="F:metal ion binding"/>
    <property type="evidence" value="ECO:0007669"/>
    <property type="project" value="UniProtKB-KW"/>
</dbReference>
<evidence type="ECO:0000313" key="12">
    <source>
        <dbReference type="EMBL" id="GBO94388.1"/>
    </source>
</evidence>
<dbReference type="SMART" id="SM01274">
    <property type="entry name" value="malic"/>
    <property type="match status" value="1"/>
</dbReference>
<dbReference type="GO" id="GO:0006108">
    <property type="term" value="P:malate metabolic process"/>
    <property type="evidence" value="ECO:0007669"/>
    <property type="project" value="TreeGrafter"/>
</dbReference>
<dbReference type="Proteomes" id="UP000266091">
    <property type="component" value="Unassembled WGS sequence"/>
</dbReference>
<keyword evidence="5" id="KW-0520">NAD</keyword>
<dbReference type="InterPro" id="IPR012302">
    <property type="entry name" value="Malic_NAD-bd"/>
</dbReference>
<dbReference type="RefSeq" id="WP_116270662.1">
    <property type="nucleotide sequence ID" value="NZ_BGZJ01000002.1"/>
</dbReference>
<dbReference type="InterPro" id="IPR012301">
    <property type="entry name" value="Malic_N_dom"/>
</dbReference>
<evidence type="ECO:0000256" key="7">
    <source>
        <dbReference type="PIRSR" id="PIRSR000106-2"/>
    </source>
</evidence>
<dbReference type="GO" id="GO:0051287">
    <property type="term" value="F:NAD binding"/>
    <property type="evidence" value="ECO:0007669"/>
    <property type="project" value="InterPro"/>
</dbReference>
<feature type="binding site" evidence="7">
    <location>
        <position position="399"/>
    </location>
    <ligand>
        <name>(S)-malate</name>
        <dbReference type="ChEBI" id="CHEBI:15589"/>
    </ligand>
</feature>
<comment type="similarity">
    <text evidence="2 9">Belongs to the malic enzymes family.</text>
</comment>
<reference evidence="12 13" key="1">
    <citation type="journal article" date="2018" name="Int. J. Syst. Evol. Microbiol.">
        <title>Mesosutterella multiformis gen. nov., sp. nov., a member of the family Sutterellaceae and Sutterella megalosphaeroides sp. nov., isolated from human faeces.</title>
        <authorList>
            <person name="Sakamoto M."/>
            <person name="Ikeyama N."/>
            <person name="Kunihiro T."/>
            <person name="Iino T."/>
            <person name="Yuki M."/>
            <person name="Ohkuma M."/>
        </authorList>
    </citation>
    <scope>NUCLEOTIDE SEQUENCE [LARGE SCALE GENOMIC DNA]</scope>
    <source>
        <strain evidence="12 13">4NBBH2</strain>
    </source>
</reference>
<evidence type="ECO:0000256" key="1">
    <source>
        <dbReference type="ARBA" id="ARBA00001936"/>
    </source>
</evidence>
<evidence type="ECO:0000259" key="10">
    <source>
        <dbReference type="SMART" id="SM00919"/>
    </source>
</evidence>
<keyword evidence="4" id="KW-0560">Oxidoreductase</keyword>
<evidence type="ECO:0000256" key="5">
    <source>
        <dbReference type="ARBA" id="ARBA00023027"/>
    </source>
</evidence>
<evidence type="ECO:0000256" key="8">
    <source>
        <dbReference type="PIRSR" id="PIRSR000106-3"/>
    </source>
</evidence>
<keyword evidence="13" id="KW-1185">Reference proteome</keyword>
<dbReference type="CDD" id="cd05312">
    <property type="entry name" value="NAD_bind_1_malic_enz"/>
    <property type="match status" value="1"/>
</dbReference>
<dbReference type="Pfam" id="PF00390">
    <property type="entry name" value="malic"/>
    <property type="match status" value="1"/>
</dbReference>
<feature type="binding site" evidence="8">
    <location>
        <position position="236"/>
    </location>
    <ligand>
        <name>a divalent metal cation</name>
        <dbReference type="ChEBI" id="CHEBI:60240"/>
    </ligand>
</feature>
<comment type="caution">
    <text evidence="12">The sequence shown here is derived from an EMBL/GenBank/DDBJ whole genome shotgun (WGS) entry which is preliminary data.</text>
</comment>
<dbReference type="Gene3D" id="3.40.50.720">
    <property type="entry name" value="NAD(P)-binding Rossmann-like Domain"/>
    <property type="match status" value="1"/>
</dbReference>
<dbReference type="SUPFAM" id="SSF51735">
    <property type="entry name" value="NAD(P)-binding Rossmann-fold domains"/>
    <property type="match status" value="1"/>
</dbReference>
<proteinExistence type="inferred from homology"/>
<evidence type="ECO:0000256" key="9">
    <source>
        <dbReference type="RuleBase" id="RU003427"/>
    </source>
</evidence>
<dbReference type="Pfam" id="PF03949">
    <property type="entry name" value="Malic_M"/>
    <property type="match status" value="1"/>
</dbReference>
<comment type="cofactor">
    <cofactor evidence="1">
        <name>Mn(2+)</name>
        <dbReference type="ChEBI" id="CHEBI:29035"/>
    </cofactor>
</comment>
<evidence type="ECO:0000313" key="13">
    <source>
        <dbReference type="Proteomes" id="UP000266091"/>
    </source>
</evidence>
<dbReference type="NCBIfam" id="NF010052">
    <property type="entry name" value="PRK13529.1"/>
    <property type="match status" value="1"/>
</dbReference>
<dbReference type="SMART" id="SM00919">
    <property type="entry name" value="Malic_M"/>
    <property type="match status" value="1"/>
</dbReference>
<feature type="binding site" evidence="8">
    <location>
        <position position="237"/>
    </location>
    <ligand>
        <name>a divalent metal cation</name>
        <dbReference type="ChEBI" id="CHEBI:60240"/>
    </ligand>
</feature>
<evidence type="ECO:0000256" key="4">
    <source>
        <dbReference type="ARBA" id="ARBA00023002"/>
    </source>
</evidence>
<feature type="active site" description="Proton donor" evidence="6">
    <location>
        <position position="94"/>
    </location>
</feature>
<gene>
    <name evidence="12" type="ORF">MESMUL_17420</name>
</gene>
<dbReference type="InterPro" id="IPR046346">
    <property type="entry name" value="Aminoacid_DH-like_N_sf"/>
</dbReference>
<sequence length="540" mass="59709">MTETLKGNALLQNGTLSKGTAYTAEERKALGLTGLLPPMPASIGMQEEAMMEVYHSFSTPLQKSIFLDALRAANETLFFRMLMDNVDELLPVVYTPTVGDFCKQYSHLLRFPRGMFLSIEDKGHLAEILNNAPQKEVDMIVVTDGERILGLGDLGINGHGIPVGKLVFYTVCAGVDPAKCLGITLDVGTNRERYLKDPLYLGHRHERVRGKEYDEFIEEFFQAVKAKWPNCAIQFEDFANQNAFRLLDRYRNRYACFSDDIQGTAGAVVAGFFSACRAKGTKVSDERIMFLGAGESGTGSSRLLVEAMKEEGLTEEEARSKIWLFDINGPISTRRSDIADYMKPFAKDVDPSLTFEAYVDLVKPTAIVGLSTCGGAFTESIVRKMAAMNDRPIIFALSNPNSHSECSAEQAYEWTDGWALFCSGSPFEPVTYNRKTFVPRQGNNYFIFPGIGLGAILSGCTGIPPEVLLLASHTVADCVTDADLAQGSLFPPSSFMRKISHDIAVNVIRNAQKTGRCARTDIPADLDQYVTDYMYSPEYR</sequence>
<feature type="domain" description="Malic enzyme NAD-binding" evidence="10">
    <location>
        <begin position="261"/>
        <end position="512"/>
    </location>
</feature>
<feature type="domain" description="Malic enzyme N-terminal" evidence="11">
    <location>
        <begin position="71"/>
        <end position="251"/>
    </location>
</feature>
<dbReference type="InterPro" id="IPR001891">
    <property type="entry name" value="Malic_OxRdtase"/>
</dbReference>